<accession>A0ABQ9H3F2</accession>
<evidence type="ECO:0000313" key="3">
    <source>
        <dbReference type="Proteomes" id="UP001159363"/>
    </source>
</evidence>
<keyword evidence="3" id="KW-1185">Reference proteome</keyword>
<sequence>MKDKWFEQHHEADDCKCLNRSYDKTYNELKKRFPFDDHCWYPPCATHKGSGGAVAGAFAHHHGDPGSRPGGFTPGSSRVGIVLDDAACRWLSRGTLASPALAFQRRSIKGSHFMPGDDDGLLRIPAGKLVTWRVLRRLGFTPQPSRNQKWRTAGDSRFIPIPFVSRYLNCGATGSVGGARKSPSKVLLLGYPVASSKQPSPENHNKVRNKTPWINEHAVLVRSAGNKNIPEKTRRPASPSGTIPTCENPGENLPGIEPDFPKREASRLTAQLPRPLQFAWLLPHERLTFKEFDCSQSTRKLEPPVRLDGRSIVNHYTTTAPPARGTVILSPEWRLPGRRSDDPMLQVPEVACRVIRDAANGYRTHAPYLPACRSRTTGSEV</sequence>
<dbReference type="Proteomes" id="UP001159363">
    <property type="component" value="Chromosome 6"/>
</dbReference>
<proteinExistence type="predicted"/>
<name>A0ABQ9H3F2_9NEOP</name>
<evidence type="ECO:0000256" key="1">
    <source>
        <dbReference type="SAM" id="MobiDB-lite"/>
    </source>
</evidence>
<protein>
    <submittedName>
        <fullName evidence="2">Uncharacterized protein</fullName>
    </submittedName>
</protein>
<comment type="caution">
    <text evidence="2">The sequence shown here is derived from an EMBL/GenBank/DDBJ whole genome shotgun (WGS) entry which is preliminary data.</text>
</comment>
<organism evidence="2 3">
    <name type="scientific">Dryococelus australis</name>
    <dbReference type="NCBI Taxonomy" id="614101"/>
    <lineage>
        <taxon>Eukaryota</taxon>
        <taxon>Metazoa</taxon>
        <taxon>Ecdysozoa</taxon>
        <taxon>Arthropoda</taxon>
        <taxon>Hexapoda</taxon>
        <taxon>Insecta</taxon>
        <taxon>Pterygota</taxon>
        <taxon>Neoptera</taxon>
        <taxon>Polyneoptera</taxon>
        <taxon>Phasmatodea</taxon>
        <taxon>Verophasmatodea</taxon>
        <taxon>Anareolatae</taxon>
        <taxon>Phasmatidae</taxon>
        <taxon>Eurycanthinae</taxon>
        <taxon>Dryococelus</taxon>
    </lineage>
</organism>
<reference evidence="2 3" key="1">
    <citation type="submission" date="2023-02" db="EMBL/GenBank/DDBJ databases">
        <title>LHISI_Scaffold_Assembly.</title>
        <authorList>
            <person name="Stuart O.P."/>
            <person name="Cleave R."/>
            <person name="Magrath M.J.L."/>
            <person name="Mikheyev A.S."/>
        </authorList>
    </citation>
    <scope>NUCLEOTIDE SEQUENCE [LARGE SCALE GENOMIC DNA]</scope>
    <source>
        <strain evidence="2">Daus_M_001</strain>
        <tissue evidence="2">Leg muscle</tissue>
    </source>
</reference>
<dbReference type="EMBL" id="JARBHB010000007">
    <property type="protein sequence ID" value="KAJ8878809.1"/>
    <property type="molecule type" value="Genomic_DNA"/>
</dbReference>
<evidence type="ECO:0000313" key="2">
    <source>
        <dbReference type="EMBL" id="KAJ8878809.1"/>
    </source>
</evidence>
<feature type="region of interest" description="Disordered" evidence="1">
    <location>
        <begin position="229"/>
        <end position="260"/>
    </location>
</feature>
<gene>
    <name evidence="2" type="ORF">PR048_019395</name>
</gene>